<accession>A0A9W6IN31</accession>
<dbReference type="EMBL" id="BSFE01000003">
    <property type="protein sequence ID" value="GLK52080.1"/>
    <property type="molecule type" value="Genomic_DNA"/>
</dbReference>
<sequence>MYKSRTVLPAIGSLAILLAGCSTAFETPTTLSSDAQLVPGERRLVPVMEYADGEALAGLSALHLPLVEIAPGAEVDGDLDSARLDRLRAVLSKEICQRFARGGFSVLPEPEEGAATARLSAAVTGLRRNNVATTGLSRVIGTAVPGPLNPRVPIGIGALGAEGEILAEDGTQLAAIRWASQNHLASGGGFTTVLDGPAAFGDLADANELASIFADAFGDLVVEARAGYEVSESETPRGTCDAYFDQIGQDEDAEEAAG</sequence>
<comment type="caution">
    <text evidence="2">The sequence shown here is derived from an EMBL/GenBank/DDBJ whole genome shotgun (WGS) entry which is preliminary data.</text>
</comment>
<reference evidence="2" key="2">
    <citation type="submission" date="2023-01" db="EMBL/GenBank/DDBJ databases">
        <authorList>
            <person name="Sun Q."/>
            <person name="Evtushenko L."/>
        </authorList>
    </citation>
    <scope>NUCLEOTIDE SEQUENCE</scope>
    <source>
        <strain evidence="2">VKM B-1513</strain>
    </source>
</reference>
<dbReference type="PROSITE" id="PS51257">
    <property type="entry name" value="PROKAR_LIPOPROTEIN"/>
    <property type="match status" value="1"/>
</dbReference>
<keyword evidence="3" id="KW-1185">Reference proteome</keyword>
<dbReference type="RefSeq" id="WP_271186444.1">
    <property type="nucleotide sequence ID" value="NZ_BSFE01000003.1"/>
</dbReference>
<reference evidence="2" key="1">
    <citation type="journal article" date="2014" name="Int. J. Syst. Evol. Microbiol.">
        <title>Complete genome sequence of Corynebacterium casei LMG S-19264T (=DSM 44701T), isolated from a smear-ripened cheese.</title>
        <authorList>
            <consortium name="US DOE Joint Genome Institute (JGI-PGF)"/>
            <person name="Walter F."/>
            <person name="Albersmeier A."/>
            <person name="Kalinowski J."/>
            <person name="Ruckert C."/>
        </authorList>
    </citation>
    <scope>NUCLEOTIDE SEQUENCE</scope>
    <source>
        <strain evidence="2">VKM B-1513</strain>
    </source>
</reference>
<evidence type="ECO:0000313" key="3">
    <source>
        <dbReference type="Proteomes" id="UP001143486"/>
    </source>
</evidence>
<name>A0A9W6IN31_9PROT</name>
<keyword evidence="1" id="KW-0732">Signal</keyword>
<evidence type="ECO:0000256" key="1">
    <source>
        <dbReference type="SAM" id="SignalP"/>
    </source>
</evidence>
<gene>
    <name evidence="2" type="ORF">GCM10017621_15880</name>
</gene>
<dbReference type="Proteomes" id="UP001143486">
    <property type="component" value="Unassembled WGS sequence"/>
</dbReference>
<feature type="signal peptide" evidence="1">
    <location>
        <begin position="1"/>
        <end position="24"/>
    </location>
</feature>
<protein>
    <recommendedName>
        <fullName evidence="4">DUF3313 domain-containing protein</fullName>
    </recommendedName>
</protein>
<evidence type="ECO:0000313" key="2">
    <source>
        <dbReference type="EMBL" id="GLK52080.1"/>
    </source>
</evidence>
<proteinExistence type="predicted"/>
<organism evidence="2 3">
    <name type="scientific">Maricaulis virginensis</name>
    <dbReference type="NCBI Taxonomy" id="144022"/>
    <lineage>
        <taxon>Bacteria</taxon>
        <taxon>Pseudomonadati</taxon>
        <taxon>Pseudomonadota</taxon>
        <taxon>Alphaproteobacteria</taxon>
        <taxon>Maricaulales</taxon>
        <taxon>Maricaulaceae</taxon>
        <taxon>Maricaulis</taxon>
    </lineage>
</organism>
<feature type="chain" id="PRO_5040874065" description="DUF3313 domain-containing protein" evidence="1">
    <location>
        <begin position="25"/>
        <end position="258"/>
    </location>
</feature>
<evidence type="ECO:0008006" key="4">
    <source>
        <dbReference type="Google" id="ProtNLM"/>
    </source>
</evidence>
<dbReference type="AlphaFoldDB" id="A0A9W6IN31"/>